<keyword evidence="1" id="KW-0812">Transmembrane</keyword>
<gene>
    <name evidence="2" type="ORF">R5A26_15740</name>
</gene>
<dbReference type="RefSeq" id="WP_317771732.1">
    <property type="nucleotide sequence ID" value="NZ_JAWMAJ010000044.1"/>
</dbReference>
<evidence type="ECO:0000313" key="2">
    <source>
        <dbReference type="EMBL" id="MDV7217407.1"/>
    </source>
</evidence>
<sequence>MDIVPGYVFILPAVIVVGWILSWWAARWVRWFLLSGAAVVSVLCVVIGWLALGPRADPGTVTCSSSWACTDPGSLYVVAAGLLGFGCCAVLVILALVGEAILLWRGRRVSN</sequence>
<feature type="transmembrane region" description="Helical" evidence="1">
    <location>
        <begin position="6"/>
        <end position="24"/>
    </location>
</feature>
<dbReference type="EMBL" id="JAWMAJ010000044">
    <property type="protein sequence ID" value="MDV7217407.1"/>
    <property type="molecule type" value="Genomic_DNA"/>
</dbReference>
<feature type="transmembrane region" description="Helical" evidence="1">
    <location>
        <begin position="75"/>
        <end position="104"/>
    </location>
</feature>
<organism evidence="2 3">
    <name type="scientific">Streptomyces prunicolor</name>
    <dbReference type="NCBI Taxonomy" id="67348"/>
    <lineage>
        <taxon>Bacteria</taxon>
        <taxon>Bacillati</taxon>
        <taxon>Actinomycetota</taxon>
        <taxon>Actinomycetes</taxon>
        <taxon>Kitasatosporales</taxon>
        <taxon>Streptomycetaceae</taxon>
        <taxon>Streptomyces</taxon>
    </lineage>
</organism>
<evidence type="ECO:0000313" key="3">
    <source>
        <dbReference type="Proteomes" id="UP001187346"/>
    </source>
</evidence>
<keyword evidence="1" id="KW-0472">Membrane</keyword>
<reference evidence="2 3" key="1">
    <citation type="submission" date="2023-10" db="EMBL/GenBank/DDBJ databases">
        <title>Characterization of rhizosphere-enriched actinobacteria from wheat plants lab-grown on chernevaya soil.</title>
        <authorList>
            <person name="Tikhonova E.N."/>
            <person name="Konopkin A."/>
            <person name="Kravchenko I.K."/>
        </authorList>
    </citation>
    <scope>NUCLEOTIDE SEQUENCE [LARGE SCALE GENOMIC DNA]</scope>
    <source>
        <strain evidence="2 3">RR29</strain>
    </source>
</reference>
<accession>A0ABU4F9Y9</accession>
<dbReference type="Proteomes" id="UP001187346">
    <property type="component" value="Unassembled WGS sequence"/>
</dbReference>
<proteinExistence type="predicted"/>
<name>A0ABU4F9Y9_9ACTN</name>
<protein>
    <recommendedName>
        <fullName evidence="4">Integral membrane protein</fullName>
    </recommendedName>
</protein>
<keyword evidence="3" id="KW-1185">Reference proteome</keyword>
<keyword evidence="1" id="KW-1133">Transmembrane helix</keyword>
<evidence type="ECO:0008006" key="4">
    <source>
        <dbReference type="Google" id="ProtNLM"/>
    </source>
</evidence>
<comment type="caution">
    <text evidence="2">The sequence shown here is derived from an EMBL/GenBank/DDBJ whole genome shotgun (WGS) entry which is preliminary data.</text>
</comment>
<evidence type="ECO:0000256" key="1">
    <source>
        <dbReference type="SAM" id="Phobius"/>
    </source>
</evidence>
<feature type="transmembrane region" description="Helical" evidence="1">
    <location>
        <begin position="31"/>
        <end position="52"/>
    </location>
</feature>